<dbReference type="PANTHER" id="PTHR43802:SF1">
    <property type="entry name" value="IP11341P-RELATED"/>
    <property type="match status" value="1"/>
</dbReference>
<dbReference type="PANTHER" id="PTHR43802">
    <property type="entry name" value="ENOYL-COA HYDRATASE"/>
    <property type="match status" value="1"/>
</dbReference>
<dbReference type="EMBL" id="JABSTV010001252">
    <property type="protein sequence ID" value="KAH7947110.1"/>
    <property type="molecule type" value="Genomic_DNA"/>
</dbReference>
<dbReference type="Gene3D" id="3.90.226.10">
    <property type="entry name" value="2-enoyl-CoA Hydratase, Chain A, domain 1"/>
    <property type="match status" value="1"/>
</dbReference>
<dbReference type="GO" id="GO:0003824">
    <property type="term" value="F:catalytic activity"/>
    <property type="evidence" value="ECO:0007669"/>
    <property type="project" value="InterPro"/>
</dbReference>
<evidence type="ECO:0000256" key="1">
    <source>
        <dbReference type="ARBA" id="ARBA00005254"/>
    </source>
</evidence>
<gene>
    <name evidence="3" type="ORF">HPB52_007541</name>
</gene>
<organism evidence="3 4">
    <name type="scientific">Rhipicephalus sanguineus</name>
    <name type="common">Brown dog tick</name>
    <name type="synonym">Ixodes sanguineus</name>
    <dbReference type="NCBI Taxonomy" id="34632"/>
    <lineage>
        <taxon>Eukaryota</taxon>
        <taxon>Metazoa</taxon>
        <taxon>Ecdysozoa</taxon>
        <taxon>Arthropoda</taxon>
        <taxon>Chelicerata</taxon>
        <taxon>Arachnida</taxon>
        <taxon>Acari</taxon>
        <taxon>Parasitiformes</taxon>
        <taxon>Ixodida</taxon>
        <taxon>Ixodoidea</taxon>
        <taxon>Ixodidae</taxon>
        <taxon>Rhipicephalinae</taxon>
        <taxon>Rhipicephalus</taxon>
        <taxon>Rhipicephalus</taxon>
    </lineage>
</organism>
<dbReference type="InterPro" id="IPR029045">
    <property type="entry name" value="ClpP/crotonase-like_dom_sf"/>
</dbReference>
<comment type="caution">
    <text evidence="3">The sequence shown here is derived from an EMBL/GenBank/DDBJ whole genome shotgun (WGS) entry which is preliminary data.</text>
</comment>
<protein>
    <submittedName>
        <fullName evidence="3">Uncharacterized protein</fullName>
    </submittedName>
</protein>
<proteinExistence type="inferred from homology"/>
<accession>A0A9D4PLW6</accession>
<dbReference type="Pfam" id="PF00378">
    <property type="entry name" value="ECH_1"/>
    <property type="match status" value="1"/>
</dbReference>
<dbReference type="PROSITE" id="PS00166">
    <property type="entry name" value="ENOYL_COA_HYDRATASE"/>
    <property type="match status" value="1"/>
</dbReference>
<name>A0A9D4PLW6_RHISA</name>
<comment type="similarity">
    <text evidence="1 2">Belongs to the enoyl-CoA hydratase/isomerase family.</text>
</comment>
<dbReference type="Proteomes" id="UP000821837">
    <property type="component" value="Chromosome 6"/>
</dbReference>
<reference evidence="3" key="1">
    <citation type="journal article" date="2020" name="Cell">
        <title>Large-Scale Comparative Analyses of Tick Genomes Elucidate Their Genetic Diversity and Vector Capacities.</title>
        <authorList>
            <consortium name="Tick Genome and Microbiome Consortium (TIGMIC)"/>
            <person name="Jia N."/>
            <person name="Wang J."/>
            <person name="Shi W."/>
            <person name="Du L."/>
            <person name="Sun Y."/>
            <person name="Zhan W."/>
            <person name="Jiang J.F."/>
            <person name="Wang Q."/>
            <person name="Zhang B."/>
            <person name="Ji P."/>
            <person name="Bell-Sakyi L."/>
            <person name="Cui X.M."/>
            <person name="Yuan T.T."/>
            <person name="Jiang B.G."/>
            <person name="Yang W.F."/>
            <person name="Lam T.T."/>
            <person name="Chang Q.C."/>
            <person name="Ding S.J."/>
            <person name="Wang X.J."/>
            <person name="Zhu J.G."/>
            <person name="Ruan X.D."/>
            <person name="Zhao L."/>
            <person name="Wei J.T."/>
            <person name="Ye R.Z."/>
            <person name="Que T.C."/>
            <person name="Du C.H."/>
            <person name="Zhou Y.H."/>
            <person name="Cheng J.X."/>
            <person name="Dai P.F."/>
            <person name="Guo W.B."/>
            <person name="Han X.H."/>
            <person name="Huang E.J."/>
            <person name="Li L.F."/>
            <person name="Wei W."/>
            <person name="Gao Y.C."/>
            <person name="Liu J.Z."/>
            <person name="Shao H.Z."/>
            <person name="Wang X."/>
            <person name="Wang C.C."/>
            <person name="Yang T.C."/>
            <person name="Huo Q.B."/>
            <person name="Li W."/>
            <person name="Chen H.Y."/>
            <person name="Chen S.E."/>
            <person name="Zhou L.G."/>
            <person name="Ni X.B."/>
            <person name="Tian J.H."/>
            <person name="Sheng Y."/>
            <person name="Liu T."/>
            <person name="Pan Y.S."/>
            <person name="Xia L.Y."/>
            <person name="Li J."/>
            <person name="Zhao F."/>
            <person name="Cao W.C."/>
        </authorList>
    </citation>
    <scope>NUCLEOTIDE SEQUENCE</scope>
    <source>
        <strain evidence="3">Rsan-2018</strain>
    </source>
</reference>
<dbReference type="AlphaFoldDB" id="A0A9D4PLW6"/>
<keyword evidence="4" id="KW-1185">Reference proteome</keyword>
<dbReference type="SUPFAM" id="SSF52096">
    <property type="entry name" value="ClpP/crotonase"/>
    <property type="match status" value="1"/>
</dbReference>
<evidence type="ECO:0000313" key="3">
    <source>
        <dbReference type="EMBL" id="KAH7947110.1"/>
    </source>
</evidence>
<reference evidence="3" key="2">
    <citation type="submission" date="2021-09" db="EMBL/GenBank/DDBJ databases">
        <authorList>
            <person name="Jia N."/>
            <person name="Wang J."/>
            <person name="Shi W."/>
            <person name="Du L."/>
            <person name="Sun Y."/>
            <person name="Zhan W."/>
            <person name="Jiang J."/>
            <person name="Wang Q."/>
            <person name="Zhang B."/>
            <person name="Ji P."/>
            <person name="Sakyi L.B."/>
            <person name="Cui X."/>
            <person name="Yuan T."/>
            <person name="Jiang B."/>
            <person name="Yang W."/>
            <person name="Lam T.T.-Y."/>
            <person name="Chang Q."/>
            <person name="Ding S."/>
            <person name="Wang X."/>
            <person name="Zhu J."/>
            <person name="Ruan X."/>
            <person name="Zhao L."/>
            <person name="Wei J."/>
            <person name="Que T."/>
            <person name="Du C."/>
            <person name="Cheng J."/>
            <person name="Dai P."/>
            <person name="Han X."/>
            <person name="Huang E."/>
            <person name="Gao Y."/>
            <person name="Liu J."/>
            <person name="Shao H."/>
            <person name="Ye R."/>
            <person name="Li L."/>
            <person name="Wei W."/>
            <person name="Wang X."/>
            <person name="Wang C."/>
            <person name="Huo Q."/>
            <person name="Li W."/>
            <person name="Guo W."/>
            <person name="Chen H."/>
            <person name="Chen S."/>
            <person name="Zhou L."/>
            <person name="Zhou L."/>
            <person name="Ni X."/>
            <person name="Tian J."/>
            <person name="Zhou Y."/>
            <person name="Sheng Y."/>
            <person name="Liu T."/>
            <person name="Pan Y."/>
            <person name="Xia L."/>
            <person name="Li J."/>
            <person name="Zhao F."/>
            <person name="Cao W."/>
        </authorList>
    </citation>
    <scope>NUCLEOTIDE SEQUENCE</scope>
    <source>
        <strain evidence="3">Rsan-2018</strain>
        <tissue evidence="3">Larvae</tissue>
    </source>
</reference>
<evidence type="ECO:0000256" key="2">
    <source>
        <dbReference type="RuleBase" id="RU003707"/>
    </source>
</evidence>
<evidence type="ECO:0000313" key="4">
    <source>
        <dbReference type="Proteomes" id="UP000821837"/>
    </source>
</evidence>
<dbReference type="InterPro" id="IPR018376">
    <property type="entry name" value="Enoyl-CoA_hyd/isom_CS"/>
</dbReference>
<sequence>MDRHLALDLRQWNNAHTKCRFFRTVITKGLSTLDALLADFSTPAGKLQEVLELIVANNARLINFDNEIQAVLTAYEYDEKCIPETKKPTVAAVTGYAVGAGLELALWCDLRVVEETAVMGLFGRRFGTVVQCDCAHCEVLENFSEEECFCCREMGDPMSAAQPEGCITEHP</sequence>
<dbReference type="InterPro" id="IPR001753">
    <property type="entry name" value="Enoyl-CoA_hydra/iso"/>
</dbReference>